<organism evidence="8 9">
    <name type="scientific">Paraburkholderia tuberum</name>
    <dbReference type="NCBI Taxonomy" id="157910"/>
    <lineage>
        <taxon>Bacteria</taxon>
        <taxon>Pseudomonadati</taxon>
        <taxon>Pseudomonadota</taxon>
        <taxon>Betaproteobacteria</taxon>
        <taxon>Burkholderiales</taxon>
        <taxon>Burkholderiaceae</taxon>
        <taxon>Paraburkholderia</taxon>
    </lineage>
</organism>
<feature type="chain" id="PRO_5011456249" evidence="7">
    <location>
        <begin position="31"/>
        <end position="348"/>
    </location>
</feature>
<evidence type="ECO:0000256" key="3">
    <source>
        <dbReference type="ARBA" id="ARBA00022989"/>
    </source>
</evidence>
<feature type="transmembrane region" description="Helical" evidence="6">
    <location>
        <begin position="266"/>
        <end position="284"/>
    </location>
</feature>
<sequence>MAIFSLKRLRWLLLTVCLLVTTLAAPAAFADDNMTLPDGSTLSTGSPATGSSTSAKPLTSADGDFGKGSTDAVSQIQGLLGGIIPAAVAASASVMDEANKFAWGLGVISLVLVGVRFSGTHHPISAWVNLFEEVAVLGIFVALYLGYSTSAAGFWTWFEQLATHVSGGSSNSIPTQLATLAGTMFDAVKTRFVSIKLLTDLTGTVVDGIGLFLAFVVVLIASIVFAYYSAVGQIQAAVGIVLGPIAIALGFSSYTRNYFMKWLDWMIHSGMYVVMVAVLIRLLGSNIATAVQKATNVSGATTTGAYAFDLAVFILLLSFEIPKLAGMFGSGAGATGTGALKLARSFIP</sequence>
<reference evidence="9" key="1">
    <citation type="submission" date="2016-10" db="EMBL/GenBank/DDBJ databases">
        <authorList>
            <person name="Varghese N."/>
            <person name="Submissions S."/>
        </authorList>
    </citation>
    <scope>NUCLEOTIDE SEQUENCE [LARGE SCALE GENOMIC DNA]</scope>
    <source>
        <strain evidence="9">DUS833</strain>
    </source>
</reference>
<dbReference type="EMBL" id="FNKX01000005">
    <property type="protein sequence ID" value="SDR62891.1"/>
    <property type="molecule type" value="Genomic_DNA"/>
</dbReference>
<proteinExistence type="predicted"/>
<evidence type="ECO:0000256" key="2">
    <source>
        <dbReference type="ARBA" id="ARBA00022692"/>
    </source>
</evidence>
<feature type="transmembrane region" description="Helical" evidence="6">
    <location>
        <begin position="209"/>
        <end position="229"/>
    </location>
</feature>
<evidence type="ECO:0000313" key="8">
    <source>
        <dbReference type="EMBL" id="SDR62891.1"/>
    </source>
</evidence>
<evidence type="ECO:0000256" key="6">
    <source>
        <dbReference type="SAM" id="Phobius"/>
    </source>
</evidence>
<feature type="transmembrane region" description="Helical" evidence="6">
    <location>
        <begin position="101"/>
        <end position="119"/>
    </location>
</feature>
<keyword evidence="4 6" id="KW-0472">Membrane</keyword>
<feature type="transmembrane region" description="Helical" evidence="6">
    <location>
        <begin position="126"/>
        <end position="147"/>
    </location>
</feature>
<name>A0A1H1KKK4_9BURK</name>
<evidence type="ECO:0000256" key="4">
    <source>
        <dbReference type="ARBA" id="ARBA00023136"/>
    </source>
</evidence>
<evidence type="ECO:0000256" key="7">
    <source>
        <dbReference type="SAM" id="SignalP"/>
    </source>
</evidence>
<keyword evidence="2 6" id="KW-0812">Transmembrane</keyword>
<accession>A0A1H1KKK4</accession>
<evidence type="ECO:0000256" key="5">
    <source>
        <dbReference type="SAM" id="MobiDB-lite"/>
    </source>
</evidence>
<dbReference type="AlphaFoldDB" id="A0A1H1KKK4"/>
<dbReference type="RefSeq" id="WP_090812840.1">
    <property type="nucleotide sequence ID" value="NZ_FNKX01000005.1"/>
</dbReference>
<feature type="transmembrane region" description="Helical" evidence="6">
    <location>
        <begin position="296"/>
        <end position="318"/>
    </location>
</feature>
<feature type="region of interest" description="Disordered" evidence="5">
    <location>
        <begin position="40"/>
        <end position="63"/>
    </location>
</feature>
<feature type="compositionally biased region" description="Low complexity" evidence="5">
    <location>
        <begin position="40"/>
        <end position="54"/>
    </location>
</feature>
<dbReference type="GO" id="GO:0030255">
    <property type="term" value="P:protein secretion by the type IV secretion system"/>
    <property type="evidence" value="ECO:0007669"/>
    <property type="project" value="InterPro"/>
</dbReference>
<keyword evidence="7" id="KW-0732">Signal</keyword>
<dbReference type="GO" id="GO:0016020">
    <property type="term" value="C:membrane"/>
    <property type="evidence" value="ECO:0007669"/>
    <property type="project" value="UniProtKB-SubCell"/>
</dbReference>
<keyword evidence="9" id="KW-1185">Reference proteome</keyword>
<gene>
    <name evidence="8" type="ORF">SAMN05445850_8493</name>
</gene>
<feature type="transmembrane region" description="Helical" evidence="6">
    <location>
        <begin position="236"/>
        <end position="254"/>
    </location>
</feature>
<evidence type="ECO:0000313" key="9">
    <source>
        <dbReference type="Proteomes" id="UP000199365"/>
    </source>
</evidence>
<protein>
    <submittedName>
        <fullName evidence="8">TrbL/VirB6 plasmid conjugal transfer protein</fullName>
    </submittedName>
</protein>
<evidence type="ECO:0000256" key="1">
    <source>
        <dbReference type="ARBA" id="ARBA00004141"/>
    </source>
</evidence>
<dbReference type="Pfam" id="PF04610">
    <property type="entry name" value="TrbL"/>
    <property type="match status" value="1"/>
</dbReference>
<dbReference type="Proteomes" id="UP000199365">
    <property type="component" value="Unassembled WGS sequence"/>
</dbReference>
<feature type="signal peptide" evidence="7">
    <location>
        <begin position="1"/>
        <end position="30"/>
    </location>
</feature>
<dbReference type="InterPro" id="IPR007688">
    <property type="entry name" value="Conjugal_tfr_TrbL/VirB6"/>
</dbReference>
<comment type="subcellular location">
    <subcellularLocation>
        <location evidence="1">Membrane</location>
        <topology evidence="1">Multi-pass membrane protein</topology>
    </subcellularLocation>
</comment>
<keyword evidence="3 6" id="KW-1133">Transmembrane helix</keyword>
<dbReference type="STRING" id="157910.SAMN05445850_8493"/>